<dbReference type="PANTHER" id="PTHR46137">
    <property type="entry name" value="OS05G0310600 PROTEIN"/>
    <property type="match status" value="1"/>
</dbReference>
<evidence type="ECO:0000313" key="4">
    <source>
        <dbReference type="Proteomes" id="UP001159405"/>
    </source>
</evidence>
<keyword evidence="1" id="KW-0812">Transmembrane</keyword>
<sequence length="371" mass="39883">MAYSDDVLRYNSYGKEYEVPRRRVFNLSELQRADHIAFYRLQGIYCHHAIVKHVDEESGEIKTIEYSRTPSGKFQVMEKTHRFQEVTVYLMLHESFDRDLVLSKAQKEQYNLFTNNCENFAMWCITGRSSCDQINKGLEMVNEEVGQQLVSKAAARAEAKIAGCSASHTGRVIMRTGMTHSMAKNGLTTMASGAGTGVGGILAGGALAVAFECASMVYDIGKVQGDLKTGRIDQKGYDKTVGKRVVTGASRVAGSTVGMAAGQALIPVPAVGAAIGGVAGALVGRFLGNLTGNIVYVNDCADDTDEDDEVALVGDGLIMVITLPMTLTKSAKKILVMMVLLITVIYILLTTLTKTAKAVLAVMVTIGTTGN</sequence>
<feature type="domain" description="LRAT" evidence="2">
    <location>
        <begin position="37"/>
        <end position="133"/>
    </location>
</feature>
<name>A0ABN8NR93_9CNID</name>
<dbReference type="PROSITE" id="PS51934">
    <property type="entry name" value="LRAT"/>
    <property type="match status" value="1"/>
</dbReference>
<accession>A0ABN8NR93</accession>
<evidence type="ECO:0000256" key="1">
    <source>
        <dbReference type="SAM" id="Phobius"/>
    </source>
</evidence>
<feature type="transmembrane region" description="Helical" evidence="1">
    <location>
        <begin position="334"/>
        <end position="353"/>
    </location>
</feature>
<dbReference type="PANTHER" id="PTHR46137:SF3">
    <property type="entry name" value="OS05G0310600 PROTEIN"/>
    <property type="match status" value="1"/>
</dbReference>
<dbReference type="Pfam" id="PF04970">
    <property type="entry name" value="LRAT"/>
    <property type="match status" value="1"/>
</dbReference>
<keyword evidence="1" id="KW-1133">Transmembrane helix</keyword>
<reference evidence="3 4" key="1">
    <citation type="submission" date="2022-05" db="EMBL/GenBank/DDBJ databases">
        <authorList>
            <consortium name="Genoscope - CEA"/>
            <person name="William W."/>
        </authorList>
    </citation>
    <scope>NUCLEOTIDE SEQUENCE [LARGE SCALE GENOMIC DNA]</scope>
</reference>
<dbReference type="InterPro" id="IPR007053">
    <property type="entry name" value="LRAT_dom"/>
</dbReference>
<proteinExistence type="predicted"/>
<keyword evidence="4" id="KW-1185">Reference proteome</keyword>
<dbReference type="EMBL" id="CALNXK010000033">
    <property type="protein sequence ID" value="CAH3119171.1"/>
    <property type="molecule type" value="Genomic_DNA"/>
</dbReference>
<evidence type="ECO:0000313" key="3">
    <source>
        <dbReference type="EMBL" id="CAH3119171.1"/>
    </source>
</evidence>
<comment type="caution">
    <text evidence="3">The sequence shown here is derived from an EMBL/GenBank/DDBJ whole genome shotgun (WGS) entry which is preliminary data.</text>
</comment>
<organism evidence="3 4">
    <name type="scientific">Porites lobata</name>
    <dbReference type="NCBI Taxonomy" id="104759"/>
    <lineage>
        <taxon>Eukaryota</taxon>
        <taxon>Metazoa</taxon>
        <taxon>Cnidaria</taxon>
        <taxon>Anthozoa</taxon>
        <taxon>Hexacorallia</taxon>
        <taxon>Scleractinia</taxon>
        <taxon>Fungiina</taxon>
        <taxon>Poritidae</taxon>
        <taxon>Porites</taxon>
    </lineage>
</organism>
<keyword evidence="1" id="KW-0472">Membrane</keyword>
<evidence type="ECO:0000259" key="2">
    <source>
        <dbReference type="PROSITE" id="PS51934"/>
    </source>
</evidence>
<protein>
    <recommendedName>
        <fullName evidence="2">LRAT domain-containing protein</fullName>
    </recommendedName>
</protein>
<dbReference type="Gene3D" id="3.90.1720.10">
    <property type="entry name" value="endopeptidase domain like (from Nostoc punctiforme)"/>
    <property type="match status" value="1"/>
</dbReference>
<gene>
    <name evidence="3" type="ORF">PLOB_00027230</name>
</gene>
<dbReference type="Proteomes" id="UP001159405">
    <property type="component" value="Unassembled WGS sequence"/>
</dbReference>